<keyword evidence="5" id="KW-0012">Acyltransferase</keyword>
<evidence type="ECO:0000256" key="3">
    <source>
        <dbReference type="ARBA" id="ARBA00022960"/>
    </source>
</evidence>
<keyword evidence="6" id="KW-0961">Cell wall biogenesis/degradation</keyword>
<comment type="caution">
    <text evidence="7">The sequence shown here is derived from an EMBL/GenBank/DDBJ whole genome shotgun (WGS) entry which is preliminary data.</text>
</comment>
<evidence type="ECO:0000256" key="2">
    <source>
        <dbReference type="ARBA" id="ARBA00022679"/>
    </source>
</evidence>
<protein>
    <recommendedName>
        <fullName evidence="9">BioF2-like acetyltransferase domain-containing protein</fullName>
    </recommendedName>
</protein>
<dbReference type="EMBL" id="MEYI01000014">
    <property type="protein sequence ID" value="OGD24098.1"/>
    <property type="molecule type" value="Genomic_DNA"/>
</dbReference>
<gene>
    <name evidence="7" type="ORF">A2Z10_03610</name>
</gene>
<accession>A0A1F5B0E7</accession>
<dbReference type="PANTHER" id="PTHR36174:SF1">
    <property type="entry name" value="LIPID II:GLYCINE GLYCYLTRANSFERASE"/>
    <property type="match status" value="1"/>
</dbReference>
<keyword evidence="3" id="KW-0133">Cell shape</keyword>
<evidence type="ECO:0000256" key="1">
    <source>
        <dbReference type="ARBA" id="ARBA00009943"/>
    </source>
</evidence>
<evidence type="ECO:0008006" key="9">
    <source>
        <dbReference type="Google" id="ProtNLM"/>
    </source>
</evidence>
<dbReference type="SUPFAM" id="SSF55729">
    <property type="entry name" value="Acyl-CoA N-acyltransferases (Nat)"/>
    <property type="match status" value="2"/>
</dbReference>
<reference evidence="7 8" key="1">
    <citation type="journal article" date="2016" name="Nat. Commun.">
        <title>Thousands of microbial genomes shed light on interconnected biogeochemical processes in an aquifer system.</title>
        <authorList>
            <person name="Anantharaman K."/>
            <person name="Brown C.T."/>
            <person name="Hug L.A."/>
            <person name="Sharon I."/>
            <person name="Castelle C.J."/>
            <person name="Probst A.J."/>
            <person name="Thomas B.C."/>
            <person name="Singh A."/>
            <person name="Wilkins M.J."/>
            <person name="Karaoz U."/>
            <person name="Brodie E.L."/>
            <person name="Williams K.H."/>
            <person name="Hubbard S.S."/>
            <person name="Banfield J.F."/>
        </authorList>
    </citation>
    <scope>NUCLEOTIDE SEQUENCE [LARGE SCALE GENOMIC DNA]</scope>
</reference>
<dbReference type="Pfam" id="PF02388">
    <property type="entry name" value="FemAB"/>
    <property type="match status" value="3"/>
</dbReference>
<dbReference type="AlphaFoldDB" id="A0A1F5B0E7"/>
<organism evidence="7 8">
    <name type="scientific">Candidatus Azambacteria bacterium RBG_16_47_10</name>
    <dbReference type="NCBI Taxonomy" id="1797292"/>
    <lineage>
        <taxon>Bacteria</taxon>
        <taxon>Candidatus Azamiibacteriota</taxon>
    </lineage>
</organism>
<evidence type="ECO:0000256" key="5">
    <source>
        <dbReference type="ARBA" id="ARBA00023315"/>
    </source>
</evidence>
<dbReference type="InterPro" id="IPR003447">
    <property type="entry name" value="FEMABX"/>
</dbReference>
<dbReference type="GO" id="GO:0071555">
    <property type="term" value="P:cell wall organization"/>
    <property type="evidence" value="ECO:0007669"/>
    <property type="project" value="UniProtKB-KW"/>
</dbReference>
<dbReference type="InterPro" id="IPR050644">
    <property type="entry name" value="PG_Glycine_Bridge_Synth"/>
</dbReference>
<dbReference type="GO" id="GO:0016755">
    <property type="term" value="F:aminoacyltransferase activity"/>
    <property type="evidence" value="ECO:0007669"/>
    <property type="project" value="InterPro"/>
</dbReference>
<dbReference type="GO" id="GO:0008360">
    <property type="term" value="P:regulation of cell shape"/>
    <property type="evidence" value="ECO:0007669"/>
    <property type="project" value="UniProtKB-KW"/>
</dbReference>
<dbReference type="GO" id="GO:0009252">
    <property type="term" value="P:peptidoglycan biosynthetic process"/>
    <property type="evidence" value="ECO:0007669"/>
    <property type="project" value="UniProtKB-KW"/>
</dbReference>
<proteinExistence type="inferred from homology"/>
<dbReference type="Gene3D" id="3.40.630.30">
    <property type="match status" value="2"/>
</dbReference>
<evidence type="ECO:0000256" key="4">
    <source>
        <dbReference type="ARBA" id="ARBA00022984"/>
    </source>
</evidence>
<sequence>MECIIHPAISAKEWNEFVVQNGGGFLQSFEWGSFQEQYGTRVMRVMIKDSGAPVLCATVVRRSLPMRKEFWYVPFGPIFSLHAASRRTIFHFFVTSLRERAPADVVFLKVEPDTAWDDVSFGDEGFIQGKDIQVAKTAIIDCTQSEDGLLKHMKQKTRYNIKLAAKHGVKIAGTSDHVALDRDIFFSLMEETAKRQGFRLHPRRYYETMLDLFLGADRGRGSFSQKLFFAQYDGRVIACALVGFFGGRATYLHGASSDEYKNIMAPYLLHWEIIRYAKSIGCDTYDLWGVSTGTEKKEKDAEWGGFSRFKFGFGGVLVSYPGAHDLSFNALWYNAYRLGKAILR</sequence>
<dbReference type="PROSITE" id="PS51191">
    <property type="entry name" value="FEMABX"/>
    <property type="match status" value="1"/>
</dbReference>
<evidence type="ECO:0000313" key="8">
    <source>
        <dbReference type="Proteomes" id="UP000176639"/>
    </source>
</evidence>
<dbReference type="PANTHER" id="PTHR36174">
    <property type="entry name" value="LIPID II:GLYCINE GLYCYLTRANSFERASE"/>
    <property type="match status" value="1"/>
</dbReference>
<comment type="similarity">
    <text evidence="1">Belongs to the FemABX family.</text>
</comment>
<evidence type="ECO:0000313" key="7">
    <source>
        <dbReference type="EMBL" id="OGD24098.1"/>
    </source>
</evidence>
<evidence type="ECO:0000256" key="6">
    <source>
        <dbReference type="ARBA" id="ARBA00023316"/>
    </source>
</evidence>
<dbReference type="InterPro" id="IPR016181">
    <property type="entry name" value="Acyl_CoA_acyltransferase"/>
</dbReference>
<keyword evidence="4" id="KW-0573">Peptidoglycan synthesis</keyword>
<name>A0A1F5B0E7_9BACT</name>
<keyword evidence="2" id="KW-0808">Transferase</keyword>
<dbReference type="Proteomes" id="UP000176639">
    <property type="component" value="Unassembled WGS sequence"/>
</dbReference>